<evidence type="ECO:0000259" key="1">
    <source>
        <dbReference type="Pfam" id="PF18735"/>
    </source>
</evidence>
<dbReference type="EMBL" id="WNXD01000001">
    <property type="protein sequence ID" value="MBB2144165.1"/>
    <property type="molecule type" value="Genomic_DNA"/>
</dbReference>
<evidence type="ECO:0000313" key="3">
    <source>
        <dbReference type="Proteomes" id="UP000601055"/>
    </source>
</evidence>
<evidence type="ECO:0000313" key="2">
    <source>
        <dbReference type="EMBL" id="MBB2144165.1"/>
    </source>
</evidence>
<protein>
    <recommendedName>
        <fullName evidence="1">RiboL-PSP-HEPN domain-containing protein</fullName>
    </recommendedName>
</protein>
<organism evidence="2 3">
    <name type="scientific">Pedobacter planticolens</name>
    <dbReference type="NCBI Taxonomy" id="2679964"/>
    <lineage>
        <taxon>Bacteria</taxon>
        <taxon>Pseudomonadati</taxon>
        <taxon>Bacteroidota</taxon>
        <taxon>Sphingobacteriia</taxon>
        <taxon>Sphingobacteriales</taxon>
        <taxon>Sphingobacteriaceae</taxon>
        <taxon>Pedobacter</taxon>
    </lineage>
</organism>
<comment type="caution">
    <text evidence="2">The sequence shown here is derived from an EMBL/GenBank/DDBJ whole genome shotgun (WGS) entry which is preliminary data.</text>
</comment>
<name>A0A923IT08_9SPHI</name>
<proteinExistence type="predicted"/>
<sequence>MLDDIMFIYDKNYGRTISLINLYTSQTSVRRGRRTTEQLDLLRVTVVLLHATMEDFLRNLMNWKLPLSSKEKINKVPLFTNSYEPRRTKFELGELLEHSDKTVEEIIELSVREYLNSISFNNTSDIVKNLGDIQYIMNSNMRLHFAKLDEMIKRRHNIVHQADRDFVVGEGIHKIKSINLELVQGWQNAVDRFVLEIVRFTYNNEG</sequence>
<dbReference type="RefSeq" id="WP_182920862.1">
    <property type="nucleotide sequence ID" value="NZ_WNXD01000001.1"/>
</dbReference>
<gene>
    <name evidence="2" type="ORF">GM921_01595</name>
</gene>
<feature type="domain" description="RiboL-PSP-HEPN" evidence="1">
    <location>
        <begin position="28"/>
        <end position="169"/>
    </location>
</feature>
<accession>A0A923IT08</accession>
<reference evidence="2" key="1">
    <citation type="submission" date="2019-11" db="EMBL/GenBank/DDBJ databases">
        <title>Description of Pedobacter sp. LMG 31464T.</title>
        <authorList>
            <person name="Carlier A."/>
            <person name="Qi S."/>
            <person name="Vandamme P."/>
        </authorList>
    </citation>
    <scope>NUCLEOTIDE SEQUENCE</scope>
    <source>
        <strain evidence="2">LMG 31464</strain>
    </source>
</reference>
<dbReference type="Proteomes" id="UP000601055">
    <property type="component" value="Unassembled WGS sequence"/>
</dbReference>
<keyword evidence="3" id="KW-1185">Reference proteome</keyword>
<dbReference type="AlphaFoldDB" id="A0A923IT08"/>
<dbReference type="InterPro" id="IPR041519">
    <property type="entry name" value="HEPN_RiboL-PSP"/>
</dbReference>
<dbReference type="Pfam" id="PF18735">
    <property type="entry name" value="HEPN_RiboL-PSP"/>
    <property type="match status" value="1"/>
</dbReference>